<evidence type="ECO:0000313" key="4">
    <source>
        <dbReference type="Proteomes" id="UP000219901"/>
    </source>
</evidence>
<reference evidence="1" key="2">
    <citation type="submission" date="2017-07" db="EMBL/GenBank/DDBJ databases">
        <authorList>
            <person name="Sun Z.S."/>
            <person name="Albrecht U."/>
            <person name="Echele G."/>
            <person name="Lee C.C."/>
        </authorList>
    </citation>
    <scope>NUCLEOTIDE SEQUENCE</scope>
    <source>
        <strain evidence="1">CNCM I 4546</strain>
    </source>
</reference>
<dbReference type="Proteomes" id="UP000260991">
    <property type="component" value="Unassembled WGS sequence"/>
</dbReference>
<dbReference type="EMBL" id="QVER01000047">
    <property type="protein sequence ID" value="RGB83622.1"/>
    <property type="molecule type" value="Genomic_DNA"/>
</dbReference>
<comment type="caution">
    <text evidence="1">The sequence shown here is derived from an EMBL/GenBank/DDBJ whole genome shotgun (WGS) entry which is preliminary data.</text>
</comment>
<dbReference type="Proteomes" id="UP000260783">
    <property type="component" value="Unassembled WGS sequence"/>
</dbReference>
<evidence type="ECO:0000313" key="3">
    <source>
        <dbReference type="EMBL" id="RGB95526.1"/>
    </source>
</evidence>
<protein>
    <submittedName>
        <fullName evidence="1">Mobilization protein</fullName>
    </submittedName>
    <submittedName>
        <fullName evidence="2">Plasmid mobilization relaxosome protein MobC</fullName>
    </submittedName>
</protein>
<reference evidence="5 6" key="3">
    <citation type="submission" date="2018-08" db="EMBL/GenBank/DDBJ databases">
        <title>A genome reference for cultivated species of the human gut microbiota.</title>
        <authorList>
            <person name="Zou Y."/>
            <person name="Xue W."/>
            <person name="Luo G."/>
        </authorList>
    </citation>
    <scope>NUCLEOTIDE SEQUENCE [LARGE SCALE GENOMIC DNA]</scope>
    <source>
        <strain evidence="3 5">AF29-11BH</strain>
        <strain evidence="2 6">AF32-8AC</strain>
    </source>
</reference>
<dbReference type="RefSeq" id="WP_097783677.1">
    <property type="nucleotide sequence ID" value="NZ_CABVEM010000001.1"/>
</dbReference>
<sequence length="110" mass="12765">MNGLRDQQLHFRVSKQELERIWSKMESSGILSIGSYLRKMALDGYCLRLDLPELRRMAYLLQMCSNNLNQYTKAANENGQVYAADLEDLRTRLDELIVIGREILSRLADL</sequence>
<evidence type="ECO:0000313" key="5">
    <source>
        <dbReference type="Proteomes" id="UP000260783"/>
    </source>
</evidence>
<reference evidence="1 4" key="1">
    <citation type="journal article" date="2017" name="Front. Microbiol.">
        <title>New Insights into the Diversity of the Genus Faecalibacterium.</title>
        <authorList>
            <person name="Benevides L."/>
            <person name="Burman S."/>
            <person name="Martin R."/>
            <person name="Robert V."/>
            <person name="Thomas M."/>
            <person name="Miquel S."/>
            <person name="Chain F."/>
            <person name="Sokol H."/>
            <person name="Bermudez-Humaran L.G."/>
            <person name="Morrison M."/>
            <person name="Langella P."/>
            <person name="Azevedo V.A."/>
            <person name="Chatel J.M."/>
            <person name="Soares S."/>
        </authorList>
    </citation>
    <scope>NUCLEOTIDE SEQUENCE [LARGE SCALE GENOMIC DNA]</scope>
    <source>
        <strain evidence="1 4">CNCM I 4546</strain>
    </source>
</reference>
<dbReference type="Proteomes" id="UP000219901">
    <property type="component" value="Unassembled WGS sequence"/>
</dbReference>
<evidence type="ECO:0000313" key="1">
    <source>
        <dbReference type="EMBL" id="PDX71696.1"/>
    </source>
</evidence>
<name>A0A2A6ZXT1_9FIRM</name>
<accession>A0A2A6ZXT1</accession>
<dbReference type="InterPro" id="IPR053842">
    <property type="entry name" value="NikA-like"/>
</dbReference>
<evidence type="ECO:0000313" key="2">
    <source>
        <dbReference type="EMBL" id="RGB83622.1"/>
    </source>
</evidence>
<gene>
    <name evidence="2" type="primary">mobC</name>
    <name evidence="1" type="ORF">CGS55_12185</name>
    <name evidence="3" type="ORF">DWZ04_10885</name>
    <name evidence="2" type="ORF">DWZ46_14695</name>
</gene>
<dbReference type="AlphaFoldDB" id="A0A2A6ZXT1"/>
<dbReference type="EMBL" id="NMTV01000066">
    <property type="protein sequence ID" value="PDX71696.1"/>
    <property type="molecule type" value="Genomic_DNA"/>
</dbReference>
<organism evidence="1 4">
    <name type="scientific">Faecalibacterium prausnitzii</name>
    <dbReference type="NCBI Taxonomy" id="853"/>
    <lineage>
        <taxon>Bacteria</taxon>
        <taxon>Bacillati</taxon>
        <taxon>Bacillota</taxon>
        <taxon>Clostridia</taxon>
        <taxon>Eubacteriales</taxon>
        <taxon>Oscillospiraceae</taxon>
        <taxon>Faecalibacterium</taxon>
    </lineage>
</organism>
<proteinExistence type="predicted"/>
<dbReference type="EMBL" id="QVEW01000012">
    <property type="protein sequence ID" value="RGB95526.1"/>
    <property type="molecule type" value="Genomic_DNA"/>
</dbReference>
<evidence type="ECO:0000313" key="6">
    <source>
        <dbReference type="Proteomes" id="UP000260991"/>
    </source>
</evidence>
<dbReference type="Pfam" id="PF21983">
    <property type="entry name" value="NikA-like"/>
    <property type="match status" value="1"/>
</dbReference>